<dbReference type="InterPro" id="IPR029063">
    <property type="entry name" value="SAM-dependent_MTases_sf"/>
</dbReference>
<evidence type="ECO:0000256" key="1">
    <source>
        <dbReference type="ARBA" id="ARBA00022603"/>
    </source>
</evidence>
<feature type="binding site" evidence="9">
    <location>
        <position position="630"/>
    </location>
    <ligand>
        <name>S-adenosyl-L-methionine</name>
        <dbReference type="ChEBI" id="CHEBI:59789"/>
    </ligand>
</feature>
<dbReference type="InterPro" id="IPR025795">
    <property type="entry name" value="tRNA_(uracil-5-)_MeTrfase"/>
</dbReference>
<accession>A0A8A3PM01</accession>
<comment type="catalytic activity">
    <reaction evidence="6">
        <text>uridine(54) in tRNA + S-adenosyl-L-methionine = 5-methyluridine(54) in tRNA + S-adenosyl-L-homocysteine + H(+)</text>
        <dbReference type="Rhea" id="RHEA:42712"/>
        <dbReference type="Rhea" id="RHEA-COMP:10167"/>
        <dbReference type="Rhea" id="RHEA-COMP:10193"/>
        <dbReference type="ChEBI" id="CHEBI:15378"/>
        <dbReference type="ChEBI" id="CHEBI:57856"/>
        <dbReference type="ChEBI" id="CHEBI:59789"/>
        <dbReference type="ChEBI" id="CHEBI:65315"/>
        <dbReference type="ChEBI" id="CHEBI:74447"/>
        <dbReference type="EC" id="2.1.1.35"/>
    </reaction>
</comment>
<feature type="active site" description="Nucleophile" evidence="9">
    <location>
        <position position="657"/>
    </location>
</feature>
<dbReference type="InterPro" id="IPR012340">
    <property type="entry name" value="NA-bd_OB-fold"/>
</dbReference>
<feature type="region of interest" description="Disordered" evidence="11">
    <location>
        <begin position="140"/>
        <end position="177"/>
    </location>
</feature>
<dbReference type="FunFam" id="2.40.50.140:FF:000201">
    <property type="entry name" value="TRM2p tRNA methyltransferase"/>
    <property type="match status" value="1"/>
</dbReference>
<feature type="active site" evidence="10">
    <location>
        <position position="657"/>
    </location>
</feature>
<dbReference type="FunFam" id="3.40.50.150:FF:000104">
    <property type="entry name" value="S-adenosyl-L-methionine-dependent methyltransferase"/>
    <property type="match status" value="1"/>
</dbReference>
<keyword evidence="1 9" id="KW-0489">Methyltransferase</keyword>
<evidence type="ECO:0000256" key="2">
    <source>
        <dbReference type="ARBA" id="ARBA00022679"/>
    </source>
</evidence>
<dbReference type="EMBL" id="CP063410">
    <property type="protein sequence ID" value="QSZ36023.1"/>
    <property type="molecule type" value="Genomic_DNA"/>
</dbReference>
<feature type="region of interest" description="Disordered" evidence="11">
    <location>
        <begin position="83"/>
        <end position="106"/>
    </location>
</feature>
<feature type="compositionally biased region" description="Polar residues" evidence="11">
    <location>
        <begin position="217"/>
        <end position="227"/>
    </location>
</feature>
<dbReference type="PROSITE" id="PS51622">
    <property type="entry name" value="SAM_MT_RNA_M5U_2"/>
    <property type="match status" value="1"/>
</dbReference>
<dbReference type="SUPFAM" id="SSF53335">
    <property type="entry name" value="S-adenosyl-L-methionine-dependent methyltransferases"/>
    <property type="match status" value="1"/>
</dbReference>
<keyword evidence="14" id="KW-1185">Reference proteome</keyword>
<dbReference type="PROSITE" id="PS01230">
    <property type="entry name" value="TRMA_1"/>
    <property type="match status" value="1"/>
</dbReference>
<dbReference type="EC" id="2.1.1.35" evidence="5"/>
<feature type="region of interest" description="Disordered" evidence="11">
    <location>
        <begin position="1"/>
        <end position="53"/>
    </location>
</feature>
<evidence type="ECO:0000256" key="6">
    <source>
        <dbReference type="ARBA" id="ARBA00052788"/>
    </source>
</evidence>
<sequence length="726" mass="80873">MTLKSDYESLNSMTTQESRTSESDGVNFGDKGRGKELEIRQTESAPEMIRRGHAPIPSLLMRCRTESEAVRNGPTSVGFVEKRKTLDERENKGGKEDGVKRRHVSHEHTNVYTEGFSRAFTSRPLPLLHQFTPVRSYTFAMTPSADQGPDRKRKQSQGCRGPKRQKVQKQKPVREGSTEEVLIADVRALFAAQKISNASQASMASGDIESANAEAGTEQQESTSTQGGEPVVTDATTEAPLPERFSEIEVKVVEISSTGDGLALHPPTNRIYVVPFSVPGDIVKAKVITHFPKENYSLADFISVVEPSPLRDDSRVNCKYFGKCSGCQFQMLDYSTQLQHKKSIVEKAYKNFSQLSPELVPAIQDTIGSPLQYEYRTKLTPHFDGPPGFNRRANRKSENKAAFDKAPEIGFMQKGKRQTLDIEDCPIGTDAVRMGMKLERKRVAEELHKYQRGATILLRESTKRIYKGDSEYQEDMETPPNTIKVTTPEYTDLKTCITDMKGESTEYIDNFLFTSIAGSFFQNNNSILPIFTQYIRDHALPPPGSYSPDLPKIQYLIDAYSGSGLFTITLSSLFKSSTGIDISDASIISARRNAELNKLDASRCSFMAADAPKLFKQVTYPKDETVVVIDPPRKGCDDSFLSQLLKFGPRRVVYVSCNVHTQARDVGVLVHGAENGTRYAIESLRGFDFFPQTGHVEGVAVLNRVDGEVRGRDKDMAEVKEEANRG</sequence>
<feature type="binding site" evidence="9">
    <location>
        <position position="522"/>
    </location>
    <ligand>
        <name>S-adenosyl-L-methionine</name>
        <dbReference type="ChEBI" id="CHEBI:59789"/>
    </ligand>
</feature>
<feature type="region of interest" description="Disordered" evidence="11">
    <location>
        <begin position="200"/>
        <end position="233"/>
    </location>
</feature>
<dbReference type="GO" id="GO:0009451">
    <property type="term" value="P:RNA modification"/>
    <property type="evidence" value="ECO:0007669"/>
    <property type="project" value="UniProtKB-ARBA"/>
</dbReference>
<feature type="compositionally biased region" description="Polar residues" evidence="11">
    <location>
        <begin position="8"/>
        <end position="18"/>
    </location>
</feature>
<protein>
    <recommendedName>
        <fullName evidence="8">tRNA (uracil(54)-C(5))-methyltransferase</fullName>
        <ecNumber evidence="5">2.1.1.35</ecNumber>
    </recommendedName>
</protein>
<dbReference type="AlphaFoldDB" id="A0A8A3PM01"/>
<feature type="compositionally biased region" description="Basic and acidic residues" evidence="11">
    <location>
        <begin position="83"/>
        <end position="99"/>
    </location>
</feature>
<dbReference type="PANTHER" id="PTHR11061:SF30">
    <property type="entry name" value="TRNA (URACIL(54)-C(5))-METHYLTRANSFERASE"/>
    <property type="match status" value="1"/>
</dbReference>
<dbReference type="InterPro" id="IPR010280">
    <property type="entry name" value="U5_MeTrfase_fam"/>
</dbReference>
<dbReference type="InterPro" id="IPR030391">
    <property type="entry name" value="MeTrfase_TrmA_CS"/>
</dbReference>
<dbReference type="PANTHER" id="PTHR11061">
    <property type="entry name" value="RNA M5U METHYLTRANSFERASE"/>
    <property type="match status" value="1"/>
</dbReference>
<dbReference type="Proteomes" id="UP000672032">
    <property type="component" value="Chromosome 6"/>
</dbReference>
<dbReference type="GO" id="GO:0008033">
    <property type="term" value="P:tRNA processing"/>
    <property type="evidence" value="ECO:0007669"/>
    <property type="project" value="UniProtKB-KW"/>
</dbReference>
<evidence type="ECO:0000256" key="9">
    <source>
        <dbReference type="PROSITE-ProRule" id="PRU01024"/>
    </source>
</evidence>
<gene>
    <name evidence="13" type="ORF">DSL72_007147</name>
</gene>
<dbReference type="InterPro" id="IPR030390">
    <property type="entry name" value="MeTrfase_TrmA_AS"/>
</dbReference>
<feature type="binding site" evidence="9">
    <location>
        <position position="560"/>
    </location>
    <ligand>
        <name>S-adenosyl-L-methionine</name>
        <dbReference type="ChEBI" id="CHEBI:59789"/>
    </ligand>
</feature>
<keyword evidence="4" id="KW-0819">tRNA processing</keyword>
<dbReference type="OrthoDB" id="10250660at2759"/>
<feature type="compositionally biased region" description="Basic residues" evidence="11">
    <location>
        <begin position="151"/>
        <end position="171"/>
    </location>
</feature>
<name>A0A8A3PM01_9HELO</name>
<evidence type="ECO:0000313" key="14">
    <source>
        <dbReference type="Proteomes" id="UP000672032"/>
    </source>
</evidence>
<evidence type="ECO:0000256" key="7">
    <source>
        <dbReference type="ARBA" id="ARBA00054700"/>
    </source>
</evidence>
<dbReference type="Pfam" id="PF01938">
    <property type="entry name" value="TRAM"/>
    <property type="match status" value="1"/>
</dbReference>
<evidence type="ECO:0000259" key="12">
    <source>
        <dbReference type="Pfam" id="PF01938"/>
    </source>
</evidence>
<evidence type="ECO:0000256" key="11">
    <source>
        <dbReference type="SAM" id="MobiDB-lite"/>
    </source>
</evidence>
<evidence type="ECO:0000256" key="3">
    <source>
        <dbReference type="ARBA" id="ARBA00022691"/>
    </source>
</evidence>
<reference evidence="13" key="1">
    <citation type="submission" date="2020-10" db="EMBL/GenBank/DDBJ databases">
        <title>Genome Sequence of Monilinia vaccinii-corymbosi Sheds Light on Mummy Berry Disease Infection of Blueberry and Mating Type.</title>
        <authorList>
            <person name="Yow A.G."/>
            <person name="Zhang Y."/>
            <person name="Bansal K."/>
            <person name="Eacker S.M."/>
            <person name="Sullivan S."/>
            <person name="Liachko I."/>
            <person name="Cubeta M.A."/>
            <person name="Rollins J.A."/>
            <person name="Ashrafi H."/>
        </authorList>
    </citation>
    <scope>NUCLEOTIDE SEQUENCE</scope>
    <source>
        <strain evidence="13">RL-1</strain>
    </source>
</reference>
<keyword evidence="3 9" id="KW-0949">S-adenosyl-L-methionine</keyword>
<evidence type="ECO:0000256" key="8">
    <source>
        <dbReference type="ARBA" id="ARBA00070108"/>
    </source>
</evidence>
<dbReference type="SUPFAM" id="SSF50249">
    <property type="entry name" value="Nucleic acid-binding proteins"/>
    <property type="match status" value="1"/>
</dbReference>
<organism evidence="13 14">
    <name type="scientific">Monilinia vaccinii-corymbosi</name>
    <dbReference type="NCBI Taxonomy" id="61207"/>
    <lineage>
        <taxon>Eukaryota</taxon>
        <taxon>Fungi</taxon>
        <taxon>Dikarya</taxon>
        <taxon>Ascomycota</taxon>
        <taxon>Pezizomycotina</taxon>
        <taxon>Leotiomycetes</taxon>
        <taxon>Helotiales</taxon>
        <taxon>Sclerotiniaceae</taxon>
        <taxon>Monilinia</taxon>
    </lineage>
</organism>
<dbReference type="Gene3D" id="2.40.50.140">
    <property type="entry name" value="Nucleic acid-binding proteins"/>
    <property type="match status" value="1"/>
</dbReference>
<dbReference type="PROSITE" id="PS51687">
    <property type="entry name" value="SAM_MT_RNA_M5U"/>
    <property type="match status" value="1"/>
</dbReference>
<dbReference type="Gene3D" id="3.40.50.150">
    <property type="entry name" value="Vaccinia Virus protein VP39"/>
    <property type="match status" value="2"/>
</dbReference>
<comment type="similarity">
    <text evidence="9">Belongs to the class I-like SAM-binding methyltransferase superfamily. RNA M5U methyltransferase family.</text>
</comment>
<feature type="domain" description="TRAM" evidence="12">
    <location>
        <begin position="244"/>
        <end position="288"/>
    </location>
</feature>
<evidence type="ECO:0000256" key="5">
    <source>
        <dbReference type="ARBA" id="ARBA00033763"/>
    </source>
</evidence>
<feature type="binding site" evidence="9">
    <location>
        <position position="581"/>
    </location>
    <ligand>
        <name>S-adenosyl-L-methionine</name>
        <dbReference type="ChEBI" id="CHEBI:59789"/>
    </ligand>
</feature>
<evidence type="ECO:0000313" key="13">
    <source>
        <dbReference type="EMBL" id="QSZ36023.1"/>
    </source>
</evidence>
<keyword evidence="2 9" id="KW-0808">Transferase</keyword>
<dbReference type="FunFam" id="3.40.50.150:FF:000174">
    <property type="entry name" value="TRM2p tRNA methyltransferase"/>
    <property type="match status" value="1"/>
</dbReference>
<evidence type="ECO:0000256" key="4">
    <source>
        <dbReference type="ARBA" id="ARBA00022694"/>
    </source>
</evidence>
<dbReference type="PROSITE" id="PS01231">
    <property type="entry name" value="TRMA_2"/>
    <property type="match status" value="1"/>
</dbReference>
<comment type="function">
    <text evidence="7">Catalyzes the formation of 5-methyl-uridine at position 54 (m5U54) in all tRNA. May also have a role in tRNA stabilization or maturation.</text>
</comment>
<proteinExistence type="inferred from homology"/>
<dbReference type="InterPro" id="IPR002792">
    <property type="entry name" value="TRAM_dom"/>
</dbReference>
<feature type="compositionally biased region" description="Basic and acidic residues" evidence="11">
    <location>
        <begin position="30"/>
        <end position="41"/>
    </location>
</feature>
<dbReference type="Pfam" id="PF05958">
    <property type="entry name" value="tRNA_U5-meth_tr"/>
    <property type="match status" value="1"/>
</dbReference>
<dbReference type="GO" id="GO:0030697">
    <property type="term" value="F:tRNA (uracil(54)-C5)-methyltransferase activity, S-adenosyl methionine-dependent"/>
    <property type="evidence" value="ECO:0007669"/>
    <property type="project" value="UniProtKB-EC"/>
</dbReference>
<evidence type="ECO:0000256" key="10">
    <source>
        <dbReference type="PROSITE-ProRule" id="PRU10015"/>
    </source>
</evidence>
<dbReference type="GO" id="GO:0032259">
    <property type="term" value="P:methylation"/>
    <property type="evidence" value="ECO:0007669"/>
    <property type="project" value="UniProtKB-KW"/>
</dbReference>